<dbReference type="Proteomes" id="UP000598971">
    <property type="component" value="Unassembled WGS sequence"/>
</dbReference>
<evidence type="ECO:0008006" key="3">
    <source>
        <dbReference type="Google" id="ProtNLM"/>
    </source>
</evidence>
<gene>
    <name evidence="1" type="ORF">GD597_15295</name>
</gene>
<sequence length="218" mass="24380">MYLYKKLVFSVFVLTTLLIVSSFSPKPPALAISPLSAYGEEWNNAKYAVCNTAKNAKYLSASEKELIYILNLARINPKLFCKTVVAKYPIINNKGYLKNSNYYTSLVDTMSKLQPLKILAPDSLCYVSAQCHAYNSGLTGYTGHTRDTDKCEQLKHFYGECCDYGYSNPLDIIMALLIDDGVASLGHRYICLGDYTAIGVSIQPHKTYGTNAVMDFYY</sequence>
<comment type="caution">
    <text evidence="1">The sequence shown here is derived from an EMBL/GenBank/DDBJ whole genome shotgun (WGS) entry which is preliminary data.</text>
</comment>
<protein>
    <recommendedName>
        <fullName evidence="3">SCP domain-containing protein</fullName>
    </recommendedName>
</protein>
<dbReference type="InterPro" id="IPR035940">
    <property type="entry name" value="CAP_sf"/>
</dbReference>
<dbReference type="EMBL" id="WHPF01000011">
    <property type="protein sequence ID" value="NNV56837.1"/>
    <property type="molecule type" value="Genomic_DNA"/>
</dbReference>
<dbReference type="RefSeq" id="WP_171608781.1">
    <property type="nucleotide sequence ID" value="NZ_WHPF01000011.1"/>
</dbReference>
<evidence type="ECO:0000313" key="1">
    <source>
        <dbReference type="EMBL" id="NNV56837.1"/>
    </source>
</evidence>
<dbReference type="Gene3D" id="3.40.33.10">
    <property type="entry name" value="CAP"/>
    <property type="match status" value="1"/>
</dbReference>
<reference evidence="1" key="1">
    <citation type="submission" date="2019-10" db="EMBL/GenBank/DDBJ databases">
        <title>Draft genome sequence of Panacibacter sp. KCS-6.</title>
        <authorList>
            <person name="Yim K.J."/>
        </authorList>
    </citation>
    <scope>NUCLEOTIDE SEQUENCE</scope>
    <source>
        <strain evidence="1">KCS-6</strain>
    </source>
</reference>
<keyword evidence="2" id="KW-1185">Reference proteome</keyword>
<accession>A0A8J8JSD2</accession>
<proteinExistence type="predicted"/>
<name>A0A8J8JSD2_9BACT</name>
<organism evidence="1 2">
    <name type="scientific">Limnovirga soli</name>
    <dbReference type="NCBI Taxonomy" id="2656915"/>
    <lineage>
        <taxon>Bacteria</taxon>
        <taxon>Pseudomonadati</taxon>
        <taxon>Bacteroidota</taxon>
        <taxon>Chitinophagia</taxon>
        <taxon>Chitinophagales</taxon>
        <taxon>Chitinophagaceae</taxon>
        <taxon>Limnovirga</taxon>
    </lineage>
</organism>
<dbReference type="AlphaFoldDB" id="A0A8J8JSD2"/>
<evidence type="ECO:0000313" key="2">
    <source>
        <dbReference type="Proteomes" id="UP000598971"/>
    </source>
</evidence>